<protein>
    <submittedName>
        <fullName evidence="7">Helicase</fullName>
    </submittedName>
</protein>
<organism evidence="7 8">
    <name type="scientific">Acinetobacter baumannii</name>
    <dbReference type="NCBI Taxonomy" id="470"/>
    <lineage>
        <taxon>Bacteria</taxon>
        <taxon>Pseudomonadati</taxon>
        <taxon>Pseudomonadota</taxon>
        <taxon>Gammaproteobacteria</taxon>
        <taxon>Moraxellales</taxon>
        <taxon>Moraxellaceae</taxon>
        <taxon>Acinetobacter</taxon>
        <taxon>Acinetobacter calcoaceticus/baumannii complex</taxon>
    </lineage>
</organism>
<keyword evidence="2" id="KW-0378">Hydrolase</keyword>
<evidence type="ECO:0000313" key="7">
    <source>
        <dbReference type="EMBL" id="KQE03657.1"/>
    </source>
</evidence>
<dbReference type="PANTHER" id="PTHR11274:SF0">
    <property type="entry name" value="GENERAL TRANSCRIPTION AND DNA REPAIR FACTOR IIH HELICASE SUBUNIT XPB"/>
    <property type="match status" value="1"/>
</dbReference>
<dbReference type="SUPFAM" id="SSF52540">
    <property type="entry name" value="P-loop containing nucleoside triphosphate hydrolases"/>
    <property type="match status" value="2"/>
</dbReference>
<dbReference type="Gene3D" id="3.40.50.300">
    <property type="entry name" value="P-loop containing nucleotide triphosphate hydrolases"/>
    <property type="match status" value="3"/>
</dbReference>
<dbReference type="Proteomes" id="UP000051449">
    <property type="component" value="Unassembled WGS sequence"/>
</dbReference>
<dbReference type="SMART" id="SM00490">
    <property type="entry name" value="HELICc"/>
    <property type="match status" value="1"/>
</dbReference>
<dbReference type="EMBL" id="LLGC01000179">
    <property type="protein sequence ID" value="KQE03657.1"/>
    <property type="molecule type" value="Genomic_DNA"/>
</dbReference>
<keyword evidence="3 7" id="KW-0347">Helicase</keyword>
<dbReference type="InterPro" id="IPR027417">
    <property type="entry name" value="P-loop_NTPase"/>
</dbReference>
<dbReference type="Pfam" id="PF00271">
    <property type="entry name" value="Helicase_C"/>
    <property type="match status" value="1"/>
</dbReference>
<sequence>MSEVVTIAADAVNAVLSQPSTKVKLIVQKALSYQVDGAETMAVFKQHKWDGRSSFFVYKNCSFPAGFLHFVAANLRREGYKVNIVRKPFPAPLGPERPQVDAFGYDSKYDYQPEVMDRLVKHGQIIAQIATGGGKSRIARLCFARIARPTLFLTTRSILMYQMKDAFEKDMGIPCSVFGDGQFGNVNAQGQTTIKMMSVGTVQTFMSKLEVTTIQEEFNVLFNAVQEKFKKEIVALKGKLAKAKKSTAEITAATNDLISKQQAWLKANNQDMANKAKAKFDEKNIERQKTIKLLSMFEFVILEEAHEASGNSYYEILRYCKNAHYRLALTGTPFMRESEESNMRLMACSGPIAIKVTEEMLIQRGVLAKPYFKYIELRKKPDHLLRTTGWQSAYRLGVTENEERNLAIVSEIIRAKAYGLTSMILVQHTSHGEHLNELLTQYGLRAEFIKGENNQAERKLALNKLASGSVDALIGTTILDVGVDVPAVGMIILAGGGKAEIALRQRIGRGLRAKKIGPNVAFIVDFTDHWNTHTKKHATQRREIVLHTKGFGENIVNDFNFEQLGFTRLSA</sequence>
<dbReference type="GO" id="GO:0004386">
    <property type="term" value="F:helicase activity"/>
    <property type="evidence" value="ECO:0007669"/>
    <property type="project" value="UniProtKB-KW"/>
</dbReference>
<dbReference type="PROSITE" id="PS51192">
    <property type="entry name" value="HELICASE_ATP_BIND_1"/>
    <property type="match status" value="1"/>
</dbReference>
<evidence type="ECO:0000256" key="3">
    <source>
        <dbReference type="ARBA" id="ARBA00022806"/>
    </source>
</evidence>
<evidence type="ECO:0000256" key="1">
    <source>
        <dbReference type="ARBA" id="ARBA00022741"/>
    </source>
</evidence>
<gene>
    <name evidence="7" type="ORF">APD33_13670</name>
</gene>
<dbReference type="InterPro" id="IPR050615">
    <property type="entry name" value="ATP-dep_DNA_Helicase"/>
</dbReference>
<evidence type="ECO:0000313" key="8">
    <source>
        <dbReference type="Proteomes" id="UP000051449"/>
    </source>
</evidence>
<dbReference type="InterPro" id="IPR014001">
    <property type="entry name" value="Helicase_ATP-bd"/>
</dbReference>
<dbReference type="Pfam" id="PF04851">
    <property type="entry name" value="ResIII"/>
    <property type="match status" value="1"/>
</dbReference>
<dbReference type="InterPro" id="IPR049430">
    <property type="entry name" value="UvsW_N_sf"/>
</dbReference>
<evidence type="ECO:0000256" key="4">
    <source>
        <dbReference type="ARBA" id="ARBA00022840"/>
    </source>
</evidence>
<evidence type="ECO:0000259" key="5">
    <source>
        <dbReference type="PROSITE" id="PS51192"/>
    </source>
</evidence>
<dbReference type="RefSeq" id="WP_000005857.1">
    <property type="nucleotide sequence ID" value="NZ_CAKNEB010000013.1"/>
</dbReference>
<dbReference type="PROSITE" id="PS51194">
    <property type="entry name" value="HELICASE_CTER"/>
    <property type="match status" value="1"/>
</dbReference>
<dbReference type="PANTHER" id="PTHR11274">
    <property type="entry name" value="RAD25/XP-B DNA REPAIR HELICASE"/>
    <property type="match status" value="1"/>
</dbReference>
<dbReference type="SMART" id="SM00487">
    <property type="entry name" value="DEXDc"/>
    <property type="match status" value="1"/>
</dbReference>
<feature type="domain" description="Helicase C-terminal" evidence="6">
    <location>
        <begin position="407"/>
        <end position="567"/>
    </location>
</feature>
<proteinExistence type="predicted"/>
<dbReference type="AlphaFoldDB" id="A0AAP1AGC6"/>
<evidence type="ECO:0000256" key="2">
    <source>
        <dbReference type="ARBA" id="ARBA00022801"/>
    </source>
</evidence>
<keyword evidence="4" id="KW-0067">ATP-binding</keyword>
<accession>A0AAP1AGC6</accession>
<dbReference type="GO" id="GO:0016787">
    <property type="term" value="F:hydrolase activity"/>
    <property type="evidence" value="ECO:0007669"/>
    <property type="project" value="UniProtKB-KW"/>
</dbReference>
<reference evidence="7 8" key="1">
    <citation type="submission" date="2015-10" db="EMBL/GenBank/DDBJ databases">
        <title>The utility of whole genome sequencing in characterizing Acinetobacter epidemiology and analyzing hospital outbreaks.</title>
        <authorList>
            <person name="Ozer E.A."/>
            <person name="Fitzpatrick M.A."/>
            <person name="Hauser A.R."/>
        </authorList>
    </citation>
    <scope>NUCLEOTIDE SEQUENCE [LARGE SCALE GENOMIC DNA]</scope>
    <source>
        <strain evidence="7 8">ABBL072</strain>
    </source>
</reference>
<dbReference type="GO" id="GO:0003677">
    <property type="term" value="F:DNA binding"/>
    <property type="evidence" value="ECO:0007669"/>
    <property type="project" value="InterPro"/>
</dbReference>
<dbReference type="InterPro" id="IPR001650">
    <property type="entry name" value="Helicase_C-like"/>
</dbReference>
<evidence type="ECO:0000259" key="6">
    <source>
        <dbReference type="PROSITE" id="PS51194"/>
    </source>
</evidence>
<feature type="domain" description="Helicase ATP-binding" evidence="5">
    <location>
        <begin position="116"/>
        <end position="351"/>
    </location>
</feature>
<name>A0AAP1AGC6_ACIBA</name>
<comment type="caution">
    <text evidence="7">The sequence shown here is derived from an EMBL/GenBank/DDBJ whole genome shotgun (WGS) entry which is preliminary data.</text>
</comment>
<keyword evidence="1" id="KW-0547">Nucleotide-binding</keyword>
<dbReference type="InterPro" id="IPR006935">
    <property type="entry name" value="Helicase/UvrB_N"/>
</dbReference>
<dbReference type="Gene3D" id="3.30.780.20">
    <property type="match status" value="1"/>
</dbReference>
<dbReference type="GO" id="GO:0005524">
    <property type="term" value="F:ATP binding"/>
    <property type="evidence" value="ECO:0007669"/>
    <property type="project" value="UniProtKB-KW"/>
</dbReference>